<dbReference type="AlphaFoldDB" id="A0A1M5YJH6"/>
<dbReference type="EMBL" id="FQXE01000009">
    <property type="protein sequence ID" value="SHI11663.1"/>
    <property type="molecule type" value="Genomic_DNA"/>
</dbReference>
<feature type="region of interest" description="Disordered" evidence="1">
    <location>
        <begin position="1"/>
        <end position="28"/>
    </location>
</feature>
<gene>
    <name evidence="2" type="ORF">SAMN04488135_109111</name>
</gene>
<name>A0A1M5YJH6_9BURK</name>
<keyword evidence="3" id="KW-1185">Reference proteome</keyword>
<organism evidence="2 3">
    <name type="scientific">Pollutimonas bauzanensis</name>
    <dbReference type="NCBI Taxonomy" id="658167"/>
    <lineage>
        <taxon>Bacteria</taxon>
        <taxon>Pseudomonadati</taxon>
        <taxon>Pseudomonadota</taxon>
        <taxon>Betaproteobacteria</taxon>
        <taxon>Burkholderiales</taxon>
        <taxon>Alcaligenaceae</taxon>
        <taxon>Pollutimonas</taxon>
    </lineage>
</organism>
<reference evidence="2 3" key="1">
    <citation type="submission" date="2016-11" db="EMBL/GenBank/DDBJ databases">
        <authorList>
            <person name="Jaros S."/>
            <person name="Januszkiewicz K."/>
            <person name="Wedrychowicz H."/>
        </authorList>
    </citation>
    <scope>NUCLEOTIDE SEQUENCE [LARGE SCALE GENOMIC DNA]</scope>
    <source>
        <strain evidence="2 3">CGMCC 1.10190</strain>
    </source>
</reference>
<dbReference type="Proteomes" id="UP000184226">
    <property type="component" value="Unassembled WGS sequence"/>
</dbReference>
<protein>
    <submittedName>
        <fullName evidence="2">Uncharacterized protein</fullName>
    </submittedName>
</protein>
<evidence type="ECO:0000313" key="3">
    <source>
        <dbReference type="Proteomes" id="UP000184226"/>
    </source>
</evidence>
<feature type="compositionally biased region" description="Polar residues" evidence="1">
    <location>
        <begin position="1"/>
        <end position="17"/>
    </location>
</feature>
<accession>A0A1M5YJH6</accession>
<evidence type="ECO:0000256" key="1">
    <source>
        <dbReference type="SAM" id="MobiDB-lite"/>
    </source>
</evidence>
<dbReference type="RefSeq" id="WP_073104852.1">
    <property type="nucleotide sequence ID" value="NZ_FQXE01000009.1"/>
</dbReference>
<evidence type="ECO:0000313" key="2">
    <source>
        <dbReference type="EMBL" id="SHI11663.1"/>
    </source>
</evidence>
<proteinExistence type="predicted"/>
<sequence>MTTRAHSRWQQAAQVRQDNAPDPAPIDLSKPDAQAAALAEKLQAIHTQITFIRIVRFIGKRIIRPIIWWPVRYFFLFTYKFTVLISPSPEEEEEEWERQRE</sequence>
<dbReference type="STRING" id="658167.SAMN04488135_109111"/>